<reference evidence="2 3" key="1">
    <citation type="journal article" date="1992" name="Lakartidningen">
        <title>[Penicillin V and not amoxicillin is the first choice preparation in acute otitis].</title>
        <authorList>
            <person name="Kamme C."/>
            <person name="Lundgren K."/>
            <person name="Prellner K."/>
        </authorList>
    </citation>
    <scope>NUCLEOTIDE SEQUENCE [LARGE SCALE GENOMIC DNA]</scope>
    <source>
        <strain evidence="2 3">W1</strain>
    </source>
</reference>
<dbReference type="Gene3D" id="3.30.70.1440">
    <property type="entry name" value="Multidrug efflux transporter AcrB pore domain"/>
    <property type="match status" value="1"/>
</dbReference>
<name>A0A5C8CKK1_9SPIR</name>
<gene>
    <name evidence="2" type="ORF">EPJ80_05475</name>
</gene>
<feature type="transmembrane region" description="Helical" evidence="1">
    <location>
        <begin position="12"/>
        <end position="31"/>
    </location>
</feature>
<feature type="transmembrane region" description="Helical" evidence="1">
    <location>
        <begin position="941"/>
        <end position="965"/>
    </location>
</feature>
<protein>
    <submittedName>
        <fullName evidence="2">Efflux RND transporter permease subunit</fullName>
    </submittedName>
</protein>
<feature type="transmembrane region" description="Helical" evidence="1">
    <location>
        <begin position="886"/>
        <end position="908"/>
    </location>
</feature>
<dbReference type="AlphaFoldDB" id="A0A5C8CKK1"/>
<evidence type="ECO:0000256" key="1">
    <source>
        <dbReference type="SAM" id="Phobius"/>
    </source>
</evidence>
<dbReference type="Gene3D" id="3.30.2090.10">
    <property type="entry name" value="Multidrug efflux transporter AcrB TolC docking domain, DN and DC subdomains"/>
    <property type="match status" value="2"/>
</dbReference>
<dbReference type="PANTHER" id="PTHR32063">
    <property type="match status" value="1"/>
</dbReference>
<dbReference type="InterPro" id="IPR027463">
    <property type="entry name" value="AcrB_DN_DC_subdom"/>
</dbReference>
<dbReference type="Gene3D" id="1.20.1640.10">
    <property type="entry name" value="Multidrug efflux transporter AcrB transmembrane domain"/>
    <property type="match status" value="2"/>
</dbReference>
<dbReference type="GO" id="GO:0042910">
    <property type="term" value="F:xenobiotic transmembrane transporter activity"/>
    <property type="evidence" value="ECO:0007669"/>
    <property type="project" value="TreeGrafter"/>
</dbReference>
<feature type="transmembrane region" description="Helical" evidence="1">
    <location>
        <begin position="915"/>
        <end position="935"/>
    </location>
</feature>
<evidence type="ECO:0000313" key="3">
    <source>
        <dbReference type="Proteomes" id="UP000325116"/>
    </source>
</evidence>
<keyword evidence="1" id="KW-1133">Transmembrane helix</keyword>
<dbReference type="SUPFAM" id="SSF82693">
    <property type="entry name" value="Multidrug efflux transporter AcrB pore domain, PN1, PN2, PC1 and PC2 subdomains"/>
    <property type="match status" value="2"/>
</dbReference>
<dbReference type="Proteomes" id="UP000325116">
    <property type="component" value="Unassembled WGS sequence"/>
</dbReference>
<keyword evidence="1" id="KW-0472">Membrane</keyword>
<feature type="transmembrane region" description="Helical" evidence="1">
    <location>
        <begin position="339"/>
        <end position="361"/>
    </location>
</feature>
<dbReference type="EMBL" id="SAXT01000004">
    <property type="protein sequence ID" value="TXJ12242.1"/>
    <property type="molecule type" value="Genomic_DNA"/>
</dbReference>
<sequence>MNKIIEIFAKNRLLVNVIIIITLALGVYAFINIKKEAFPSTDFDVIVVQIIYPGASPEDVEQNAMIPIEDELQTIAGIDEFYSLIVENAGILTIRIDMELKDTRPVKDEIFRKIQNAPNVSRDIQEIKIIEANADKMPIYNLGIHFKEGIEGDEKELYDISKTLEKELKYVDGVANIEVYGRSDPEIQIIANPYKLREYYISLTEIIQALSLRNIRSTSGSIKPTEYDNIDNKNKLLVTTGQFENPLSITNLIIRSIFNGKPVRLSDVAEVKEFFAKKNVFMRVNKTDGYSINIIKKEDADIIKTINNVNKFLEENKNIIPENIEISVMGNNSRTINDLLNAVTSNIAGGFVIIFLILIIFLDFKSAIFTSLGMIIVISVSMIYMKYSNITFNTISLAGIITVLGMIVDNSIVVSENIFNYHQKGFKGLDATKSAVGEVFMPMLVSTLTTVAAFTPMIFVSGTMGRLINQYPKVVIVALITSIFQAILLLPNNLITKDYLKTLTGMDAIIYKVHKKKNPLDFDKDKLFNILKIPFKKLLTFTLKIRYLIIILFIAILIFSIMISKSIFSKFTLVYDTSADVIVININTGIGSSIYKTKEYLSKIENIIYETIDNKDLIAVYSLAGKQLDKNSVEISEELNNLAGTMIYLVPANNREKTAFNIIDDLNLAIDKSKIKEELELLTINTKLVINPGKAIDIKIIGNDTLKAQEVKNKMKEKLLSLSGVINYDDDNKIGEEELRVIFNYDKMAELGLNVSIAARELRAVYSGIVATSIQQFDNRLDFRVKLDEKYTHNTNTLYNLLIPNTYGRLIYLKDIATIQITNNKSSIMHYNGKKSITMTADIIQGENTALQVMYIMKDYFNSISKDYPGISVDFSGEVKETSGSIIGLAWGYLFAIIAIYVVLLLQFNKFIQPLMILGIIPFGIIGVILAFAIHKMPMSFVGGVGMVGLAGVVVNNGIIMIDLINRIIENGNIKDKKDVFNAVVEGASERFRAIFLTTITTIFGLLPTVYGIGGRADLIVPIVMALAYGLLFASLLTLILLPCLFMVSADLKLVKIDYKD</sequence>
<feature type="transmembrane region" description="Helical" evidence="1">
    <location>
        <begin position="368"/>
        <end position="385"/>
    </location>
</feature>
<dbReference type="Pfam" id="PF00873">
    <property type="entry name" value="ACR_tran"/>
    <property type="match status" value="1"/>
</dbReference>
<proteinExistence type="predicted"/>
<feature type="transmembrane region" description="Helical" evidence="1">
    <location>
        <begin position="439"/>
        <end position="459"/>
    </location>
</feature>
<feature type="transmembrane region" description="Helical" evidence="1">
    <location>
        <begin position="994"/>
        <end position="1013"/>
    </location>
</feature>
<feature type="transmembrane region" description="Helical" evidence="1">
    <location>
        <begin position="1019"/>
        <end position="1048"/>
    </location>
</feature>
<dbReference type="PANTHER" id="PTHR32063:SF33">
    <property type="entry name" value="RND SUPERFAMILY EFFLUX PUMP PERMEASE COMPONENT"/>
    <property type="match status" value="1"/>
</dbReference>
<feature type="transmembrane region" description="Helical" evidence="1">
    <location>
        <begin position="397"/>
        <end position="419"/>
    </location>
</feature>
<dbReference type="SUPFAM" id="SSF82714">
    <property type="entry name" value="Multidrug efflux transporter AcrB TolC docking domain, DN and DC subdomains"/>
    <property type="match status" value="2"/>
</dbReference>
<dbReference type="PRINTS" id="PR00702">
    <property type="entry name" value="ACRIFLAVINRP"/>
</dbReference>
<dbReference type="Gene3D" id="3.30.70.1320">
    <property type="entry name" value="Multidrug efflux transporter AcrB pore domain like"/>
    <property type="match status" value="1"/>
</dbReference>
<accession>A0A5C8CKK1</accession>
<dbReference type="Gene3D" id="3.30.70.1430">
    <property type="entry name" value="Multidrug efflux transporter AcrB pore domain"/>
    <property type="match status" value="2"/>
</dbReference>
<organism evidence="2 3">
    <name type="scientific">Brachyspira aalborgi</name>
    <dbReference type="NCBI Taxonomy" id="29522"/>
    <lineage>
        <taxon>Bacteria</taxon>
        <taxon>Pseudomonadati</taxon>
        <taxon>Spirochaetota</taxon>
        <taxon>Spirochaetia</taxon>
        <taxon>Brachyspirales</taxon>
        <taxon>Brachyspiraceae</taxon>
        <taxon>Brachyspira</taxon>
    </lineage>
</organism>
<keyword evidence="1" id="KW-0812">Transmembrane</keyword>
<dbReference type="GO" id="GO:0005886">
    <property type="term" value="C:plasma membrane"/>
    <property type="evidence" value="ECO:0007669"/>
    <property type="project" value="TreeGrafter"/>
</dbReference>
<dbReference type="RefSeq" id="WP_147758230.1">
    <property type="nucleotide sequence ID" value="NZ_SAXT01000004.1"/>
</dbReference>
<feature type="transmembrane region" description="Helical" evidence="1">
    <location>
        <begin position="471"/>
        <end position="491"/>
    </location>
</feature>
<dbReference type="SUPFAM" id="SSF82866">
    <property type="entry name" value="Multidrug efflux transporter AcrB transmembrane domain"/>
    <property type="match status" value="2"/>
</dbReference>
<comment type="caution">
    <text evidence="2">The sequence shown here is derived from an EMBL/GenBank/DDBJ whole genome shotgun (WGS) entry which is preliminary data.</text>
</comment>
<dbReference type="InterPro" id="IPR001036">
    <property type="entry name" value="Acrflvin-R"/>
</dbReference>
<feature type="transmembrane region" description="Helical" evidence="1">
    <location>
        <begin position="545"/>
        <end position="563"/>
    </location>
</feature>
<evidence type="ECO:0000313" key="2">
    <source>
        <dbReference type="EMBL" id="TXJ12242.1"/>
    </source>
</evidence>